<dbReference type="Pfam" id="PF07729">
    <property type="entry name" value="FCD"/>
    <property type="match status" value="1"/>
</dbReference>
<evidence type="ECO:0000256" key="3">
    <source>
        <dbReference type="ARBA" id="ARBA00023163"/>
    </source>
</evidence>
<dbReference type="EMBL" id="JBHSNO010000006">
    <property type="protein sequence ID" value="MFC5589706.1"/>
    <property type="molecule type" value="Genomic_DNA"/>
</dbReference>
<dbReference type="InterPro" id="IPR000524">
    <property type="entry name" value="Tscrpt_reg_HTH_GntR"/>
</dbReference>
<dbReference type="Gene3D" id="1.20.120.530">
    <property type="entry name" value="GntR ligand-binding domain-like"/>
    <property type="match status" value="1"/>
</dbReference>
<evidence type="ECO:0000313" key="5">
    <source>
        <dbReference type="EMBL" id="MFC5589706.1"/>
    </source>
</evidence>
<feature type="domain" description="HTH gntR-type" evidence="4">
    <location>
        <begin position="8"/>
        <end position="76"/>
    </location>
</feature>
<organism evidence="5 6">
    <name type="scientific">Sporosarcina soli</name>
    <dbReference type="NCBI Taxonomy" id="334736"/>
    <lineage>
        <taxon>Bacteria</taxon>
        <taxon>Bacillati</taxon>
        <taxon>Bacillota</taxon>
        <taxon>Bacilli</taxon>
        <taxon>Bacillales</taxon>
        <taxon>Caryophanaceae</taxon>
        <taxon>Sporosarcina</taxon>
    </lineage>
</organism>
<dbReference type="Proteomes" id="UP001596109">
    <property type="component" value="Unassembled WGS sequence"/>
</dbReference>
<evidence type="ECO:0000256" key="2">
    <source>
        <dbReference type="ARBA" id="ARBA00023125"/>
    </source>
</evidence>
<dbReference type="SMART" id="SM00345">
    <property type="entry name" value="HTH_GNTR"/>
    <property type="match status" value="1"/>
</dbReference>
<reference evidence="6" key="1">
    <citation type="journal article" date="2019" name="Int. J. Syst. Evol. Microbiol.">
        <title>The Global Catalogue of Microorganisms (GCM) 10K type strain sequencing project: providing services to taxonomists for standard genome sequencing and annotation.</title>
        <authorList>
            <consortium name="The Broad Institute Genomics Platform"/>
            <consortium name="The Broad Institute Genome Sequencing Center for Infectious Disease"/>
            <person name="Wu L."/>
            <person name="Ma J."/>
        </authorList>
    </citation>
    <scope>NUCLEOTIDE SEQUENCE [LARGE SCALE GENOMIC DNA]</scope>
    <source>
        <strain evidence="6">CGMCC 4.1434</strain>
    </source>
</reference>
<dbReference type="PANTHER" id="PTHR43537">
    <property type="entry name" value="TRANSCRIPTIONAL REGULATOR, GNTR FAMILY"/>
    <property type="match status" value="1"/>
</dbReference>
<evidence type="ECO:0000313" key="6">
    <source>
        <dbReference type="Proteomes" id="UP001596109"/>
    </source>
</evidence>
<dbReference type="InterPro" id="IPR008920">
    <property type="entry name" value="TF_FadR/GntR_C"/>
</dbReference>
<comment type="caution">
    <text evidence="5">The sequence shown here is derived from an EMBL/GenBank/DDBJ whole genome shotgun (WGS) entry which is preliminary data.</text>
</comment>
<dbReference type="Gene3D" id="1.10.10.10">
    <property type="entry name" value="Winged helix-like DNA-binding domain superfamily/Winged helix DNA-binding domain"/>
    <property type="match status" value="1"/>
</dbReference>
<accession>A0ABW0TJP7</accession>
<sequence>MSQIIKPESLHLQAYNIIKKSIMEGEYKPSERVVEARVASKLGISRGPVREAIRMLIQDGLLIYNDGFVRVYKPTVQDVIDIFECRESLEVLAIRLAIKNISKEEKEQLATNIKETKEAMNRGVVVELGQLDQQFHAMIIQASKNKQLIELLEVIKTKIHYMRNSMIKGEFYPTFVEEHEGIVKILHEGNEEEAVKIMSLHIKKGLEGVLLHLDNN</sequence>
<dbReference type="PANTHER" id="PTHR43537:SF5">
    <property type="entry name" value="UXU OPERON TRANSCRIPTIONAL REGULATOR"/>
    <property type="match status" value="1"/>
</dbReference>
<keyword evidence="2" id="KW-0238">DNA-binding</keyword>
<dbReference type="InterPro" id="IPR036390">
    <property type="entry name" value="WH_DNA-bd_sf"/>
</dbReference>
<gene>
    <name evidence="5" type="ORF">ACFPRA_12445</name>
</gene>
<keyword evidence="6" id="KW-1185">Reference proteome</keyword>
<dbReference type="SMART" id="SM00895">
    <property type="entry name" value="FCD"/>
    <property type="match status" value="1"/>
</dbReference>
<proteinExistence type="predicted"/>
<dbReference type="SUPFAM" id="SSF48008">
    <property type="entry name" value="GntR ligand-binding domain-like"/>
    <property type="match status" value="1"/>
</dbReference>
<keyword evidence="1" id="KW-0805">Transcription regulation</keyword>
<dbReference type="CDD" id="cd07377">
    <property type="entry name" value="WHTH_GntR"/>
    <property type="match status" value="1"/>
</dbReference>
<name>A0ABW0TJP7_9BACL</name>
<evidence type="ECO:0000256" key="1">
    <source>
        <dbReference type="ARBA" id="ARBA00023015"/>
    </source>
</evidence>
<dbReference type="InterPro" id="IPR011711">
    <property type="entry name" value="GntR_C"/>
</dbReference>
<keyword evidence="3" id="KW-0804">Transcription</keyword>
<dbReference type="SUPFAM" id="SSF46785">
    <property type="entry name" value="Winged helix' DNA-binding domain"/>
    <property type="match status" value="1"/>
</dbReference>
<dbReference type="RefSeq" id="WP_381434995.1">
    <property type="nucleotide sequence ID" value="NZ_JBHSNO010000006.1"/>
</dbReference>
<protein>
    <submittedName>
        <fullName evidence="5">GntR family transcriptional regulator</fullName>
    </submittedName>
</protein>
<evidence type="ECO:0000259" key="4">
    <source>
        <dbReference type="PROSITE" id="PS50949"/>
    </source>
</evidence>
<dbReference type="PROSITE" id="PS50949">
    <property type="entry name" value="HTH_GNTR"/>
    <property type="match status" value="1"/>
</dbReference>
<dbReference type="Pfam" id="PF00392">
    <property type="entry name" value="GntR"/>
    <property type="match status" value="1"/>
</dbReference>
<dbReference type="InterPro" id="IPR036388">
    <property type="entry name" value="WH-like_DNA-bd_sf"/>
</dbReference>